<dbReference type="InterPro" id="IPR020846">
    <property type="entry name" value="MFS_dom"/>
</dbReference>
<evidence type="ECO:0000256" key="5">
    <source>
        <dbReference type="ARBA" id="ARBA00022989"/>
    </source>
</evidence>
<evidence type="ECO:0000313" key="10">
    <source>
        <dbReference type="Proteomes" id="UP001500467"/>
    </source>
</evidence>
<comment type="caution">
    <text evidence="9">The sequence shown here is derived from an EMBL/GenBank/DDBJ whole genome shotgun (WGS) entry which is preliminary data.</text>
</comment>
<feature type="transmembrane region" description="Helical" evidence="7">
    <location>
        <begin position="286"/>
        <end position="304"/>
    </location>
</feature>
<sequence length="454" mass="48382">MTGKTRHTSSDQVSRRELRTVVASSVIGTTVEWYDFFLYGTAAGIIFNAQYFPSEDPLVGTLLSFATFALGFVARPVGGLIFGHIGDRVGRKRTLVATMLIMGVATCAIGLVPNYASIGIAAPIILVILRLAQGIAIGGEWGGAVLMTVEYAPRGKRGFYGSFPQIGLALGLTLGTGVFAGLGAAMSNEAFLSWGWRIAFGLSALLVFVGMFIRLRVIETPAFRNMEEQKAKASVPLVELAKDRLSRRHVLLGMGSRLTEGVAFNAWAVFSISYGTGTIGMPRQPLLLGVMAAAMVMLVFIPLFGRMSDRFDRRRVFALGAVITGIASFPALALMDTGQPWIVGVGIVVVLGICYPMMYGPQAAFYSELFPTSVRCTGISFVYQFSGVFASGLTPLILSSLVGLSGSGYGLVLGYMLVMTVVSAVCTMAIRRSSLYTQDVDSREPADTAQAASA</sequence>
<dbReference type="Gene3D" id="1.20.1250.20">
    <property type="entry name" value="MFS general substrate transporter like domains"/>
    <property type="match status" value="2"/>
</dbReference>
<dbReference type="SUPFAM" id="SSF103473">
    <property type="entry name" value="MFS general substrate transporter"/>
    <property type="match status" value="1"/>
</dbReference>
<keyword evidence="6 7" id="KW-0472">Membrane</keyword>
<feature type="transmembrane region" description="Helical" evidence="7">
    <location>
        <begin position="341"/>
        <end position="360"/>
    </location>
</feature>
<evidence type="ECO:0000256" key="4">
    <source>
        <dbReference type="ARBA" id="ARBA00022692"/>
    </source>
</evidence>
<feature type="transmembrane region" description="Helical" evidence="7">
    <location>
        <begin position="21"/>
        <end position="47"/>
    </location>
</feature>
<dbReference type="PANTHER" id="PTHR43045">
    <property type="entry name" value="SHIKIMATE TRANSPORTER"/>
    <property type="match status" value="1"/>
</dbReference>
<keyword evidence="4 7" id="KW-0812">Transmembrane</keyword>
<gene>
    <name evidence="9" type="ORF">GCM10009675_32460</name>
</gene>
<evidence type="ECO:0000313" key="9">
    <source>
        <dbReference type="EMBL" id="GAA1209625.1"/>
    </source>
</evidence>
<dbReference type="Proteomes" id="UP001500467">
    <property type="component" value="Unassembled WGS sequence"/>
</dbReference>
<protein>
    <submittedName>
        <fullName evidence="9">MFS transporter</fullName>
    </submittedName>
</protein>
<keyword evidence="2" id="KW-0813">Transport</keyword>
<feature type="transmembrane region" description="Helical" evidence="7">
    <location>
        <begin position="159"/>
        <end position="182"/>
    </location>
</feature>
<dbReference type="CDD" id="cd17369">
    <property type="entry name" value="MFS_ShiA_like"/>
    <property type="match status" value="1"/>
</dbReference>
<feature type="transmembrane region" description="Helical" evidence="7">
    <location>
        <begin position="94"/>
        <end position="112"/>
    </location>
</feature>
<feature type="transmembrane region" description="Helical" evidence="7">
    <location>
        <begin position="59"/>
        <end position="82"/>
    </location>
</feature>
<feature type="transmembrane region" description="Helical" evidence="7">
    <location>
        <begin position="194"/>
        <end position="215"/>
    </location>
</feature>
<evidence type="ECO:0000256" key="2">
    <source>
        <dbReference type="ARBA" id="ARBA00022448"/>
    </source>
</evidence>
<evidence type="ECO:0000256" key="1">
    <source>
        <dbReference type="ARBA" id="ARBA00004651"/>
    </source>
</evidence>
<organism evidence="9 10">
    <name type="scientific">Prauserella alba</name>
    <dbReference type="NCBI Taxonomy" id="176898"/>
    <lineage>
        <taxon>Bacteria</taxon>
        <taxon>Bacillati</taxon>
        <taxon>Actinomycetota</taxon>
        <taxon>Actinomycetes</taxon>
        <taxon>Pseudonocardiales</taxon>
        <taxon>Pseudonocardiaceae</taxon>
        <taxon>Prauserella</taxon>
    </lineage>
</organism>
<comment type="subcellular location">
    <subcellularLocation>
        <location evidence="1">Cell membrane</location>
        <topology evidence="1">Multi-pass membrane protein</topology>
    </subcellularLocation>
</comment>
<dbReference type="EMBL" id="BAAALM010000012">
    <property type="protein sequence ID" value="GAA1209625.1"/>
    <property type="molecule type" value="Genomic_DNA"/>
</dbReference>
<feature type="transmembrane region" description="Helical" evidence="7">
    <location>
        <begin position="118"/>
        <end position="138"/>
    </location>
</feature>
<dbReference type="PANTHER" id="PTHR43045:SF1">
    <property type="entry name" value="SHIKIMATE TRANSPORTER"/>
    <property type="match status" value="1"/>
</dbReference>
<evidence type="ECO:0000256" key="3">
    <source>
        <dbReference type="ARBA" id="ARBA00022475"/>
    </source>
</evidence>
<proteinExistence type="predicted"/>
<dbReference type="InterPro" id="IPR011701">
    <property type="entry name" value="MFS"/>
</dbReference>
<feature type="transmembrane region" description="Helical" evidence="7">
    <location>
        <begin position="381"/>
        <end position="402"/>
    </location>
</feature>
<evidence type="ECO:0000256" key="7">
    <source>
        <dbReference type="SAM" id="Phobius"/>
    </source>
</evidence>
<evidence type="ECO:0000256" key="6">
    <source>
        <dbReference type="ARBA" id="ARBA00023136"/>
    </source>
</evidence>
<accession>A0ABN1VG09</accession>
<dbReference type="RefSeq" id="WP_253859272.1">
    <property type="nucleotide sequence ID" value="NZ_BAAALM010000012.1"/>
</dbReference>
<evidence type="ECO:0000259" key="8">
    <source>
        <dbReference type="PROSITE" id="PS50850"/>
    </source>
</evidence>
<reference evidence="9 10" key="1">
    <citation type="journal article" date="2019" name="Int. J. Syst. Evol. Microbiol.">
        <title>The Global Catalogue of Microorganisms (GCM) 10K type strain sequencing project: providing services to taxonomists for standard genome sequencing and annotation.</title>
        <authorList>
            <consortium name="The Broad Institute Genomics Platform"/>
            <consortium name="The Broad Institute Genome Sequencing Center for Infectious Disease"/>
            <person name="Wu L."/>
            <person name="Ma J."/>
        </authorList>
    </citation>
    <scope>NUCLEOTIDE SEQUENCE [LARGE SCALE GENOMIC DNA]</scope>
    <source>
        <strain evidence="9 10">JCM 13022</strain>
    </source>
</reference>
<feature type="domain" description="Major facilitator superfamily (MFS) profile" evidence="8">
    <location>
        <begin position="21"/>
        <end position="435"/>
    </location>
</feature>
<dbReference type="PROSITE" id="PS50850">
    <property type="entry name" value="MFS"/>
    <property type="match status" value="1"/>
</dbReference>
<feature type="transmembrane region" description="Helical" evidence="7">
    <location>
        <begin position="250"/>
        <end position="274"/>
    </location>
</feature>
<keyword evidence="3" id="KW-1003">Cell membrane</keyword>
<feature type="transmembrane region" description="Helical" evidence="7">
    <location>
        <begin position="408"/>
        <end position="430"/>
    </location>
</feature>
<dbReference type="Pfam" id="PF07690">
    <property type="entry name" value="MFS_1"/>
    <property type="match status" value="1"/>
</dbReference>
<feature type="transmembrane region" description="Helical" evidence="7">
    <location>
        <begin position="316"/>
        <end position="335"/>
    </location>
</feature>
<keyword evidence="5 7" id="KW-1133">Transmembrane helix</keyword>
<name>A0ABN1VG09_9PSEU</name>
<dbReference type="InterPro" id="IPR036259">
    <property type="entry name" value="MFS_trans_sf"/>
</dbReference>
<keyword evidence="10" id="KW-1185">Reference proteome</keyword>